<name>A0A350P9B3_9ALTE</name>
<dbReference type="GO" id="GO:0005886">
    <property type="term" value="C:plasma membrane"/>
    <property type="evidence" value="ECO:0007669"/>
    <property type="project" value="UniProtKB-SubCell"/>
</dbReference>
<reference evidence="9 10" key="1">
    <citation type="journal article" date="2018" name="Nat. Biotechnol.">
        <title>A standardized bacterial taxonomy based on genome phylogeny substantially revises the tree of life.</title>
        <authorList>
            <person name="Parks D.H."/>
            <person name="Chuvochina M."/>
            <person name="Waite D.W."/>
            <person name="Rinke C."/>
            <person name="Skarshewski A."/>
            <person name="Chaumeil P.A."/>
            <person name="Hugenholtz P."/>
        </authorList>
    </citation>
    <scope>NUCLEOTIDE SEQUENCE [LARGE SCALE GENOMIC DNA]</scope>
    <source>
        <strain evidence="9">UBA11978</strain>
    </source>
</reference>
<dbReference type="AlphaFoldDB" id="A0A350P9B3"/>
<dbReference type="PROSITE" id="PS50156">
    <property type="entry name" value="SSD"/>
    <property type="match status" value="2"/>
</dbReference>
<evidence type="ECO:0000256" key="7">
    <source>
        <dbReference type="SAM" id="Phobius"/>
    </source>
</evidence>
<evidence type="ECO:0000259" key="8">
    <source>
        <dbReference type="PROSITE" id="PS50156"/>
    </source>
</evidence>
<dbReference type="InterPro" id="IPR000731">
    <property type="entry name" value="SSD"/>
</dbReference>
<dbReference type="RefSeq" id="WP_272965384.1">
    <property type="nucleotide sequence ID" value="NZ_CALBIY010000007.1"/>
</dbReference>
<feature type="domain" description="SSD" evidence="8">
    <location>
        <begin position="645"/>
        <end position="774"/>
    </location>
</feature>
<accession>A0A350P9B3</accession>
<protein>
    <submittedName>
        <fullName evidence="9">Outer membrane lipoprotein-sorting protein</fullName>
    </submittedName>
</protein>
<feature type="transmembrane region" description="Helical" evidence="7">
    <location>
        <begin position="624"/>
        <end position="642"/>
    </location>
</feature>
<evidence type="ECO:0000256" key="2">
    <source>
        <dbReference type="ARBA" id="ARBA00010157"/>
    </source>
</evidence>
<dbReference type="PANTHER" id="PTHR33406">
    <property type="entry name" value="MEMBRANE PROTEIN MJ1562-RELATED"/>
    <property type="match status" value="1"/>
</dbReference>
<comment type="similarity">
    <text evidence="2">Belongs to the resistance-nodulation-cell division (RND) (TC 2.A.6) family. MmpL subfamily.</text>
</comment>
<feature type="transmembrane region" description="Helical" evidence="7">
    <location>
        <begin position="258"/>
        <end position="280"/>
    </location>
</feature>
<organism evidence="9 10">
    <name type="scientific">Alteromonas australica</name>
    <dbReference type="NCBI Taxonomy" id="589873"/>
    <lineage>
        <taxon>Bacteria</taxon>
        <taxon>Pseudomonadati</taxon>
        <taxon>Pseudomonadota</taxon>
        <taxon>Gammaproteobacteria</taxon>
        <taxon>Alteromonadales</taxon>
        <taxon>Alteromonadaceae</taxon>
        <taxon>Alteromonas/Salinimonas group</taxon>
        <taxon>Alteromonas</taxon>
    </lineage>
</organism>
<dbReference type="Pfam" id="PF03176">
    <property type="entry name" value="MMPL"/>
    <property type="match status" value="2"/>
</dbReference>
<evidence type="ECO:0000256" key="3">
    <source>
        <dbReference type="ARBA" id="ARBA00022475"/>
    </source>
</evidence>
<dbReference type="PRINTS" id="PR00702">
    <property type="entry name" value="ACRIFLAVINRP"/>
</dbReference>
<evidence type="ECO:0000256" key="1">
    <source>
        <dbReference type="ARBA" id="ARBA00004651"/>
    </source>
</evidence>
<feature type="domain" description="SSD" evidence="8">
    <location>
        <begin position="259"/>
        <end position="383"/>
    </location>
</feature>
<feature type="transmembrane region" description="Helical" evidence="7">
    <location>
        <begin position="232"/>
        <end position="251"/>
    </location>
</feature>
<keyword evidence="5 7" id="KW-1133">Transmembrane helix</keyword>
<feature type="transmembrane region" description="Helical" evidence="7">
    <location>
        <begin position="752"/>
        <end position="775"/>
    </location>
</feature>
<gene>
    <name evidence="9" type="ORF">DCW74_19360</name>
</gene>
<proteinExistence type="inferred from homology"/>
<feature type="transmembrane region" description="Helical" evidence="7">
    <location>
        <begin position="420"/>
        <end position="441"/>
    </location>
</feature>
<feature type="transmembrane region" description="Helical" evidence="7">
    <location>
        <begin position="286"/>
        <end position="308"/>
    </location>
</feature>
<dbReference type="Gene3D" id="1.20.1640.10">
    <property type="entry name" value="Multidrug efflux transporter AcrB transmembrane domain"/>
    <property type="match status" value="2"/>
</dbReference>
<keyword evidence="9" id="KW-0449">Lipoprotein</keyword>
<dbReference type="GO" id="GO:0022857">
    <property type="term" value="F:transmembrane transporter activity"/>
    <property type="evidence" value="ECO:0007669"/>
    <property type="project" value="InterPro"/>
</dbReference>
<feature type="transmembrane region" description="Helical" evidence="7">
    <location>
        <begin position="329"/>
        <end position="348"/>
    </location>
</feature>
<dbReference type="SUPFAM" id="SSF82866">
    <property type="entry name" value="Multidrug efflux transporter AcrB transmembrane domain"/>
    <property type="match status" value="2"/>
</dbReference>
<keyword evidence="3" id="KW-1003">Cell membrane</keyword>
<dbReference type="Proteomes" id="UP000263517">
    <property type="component" value="Unassembled WGS sequence"/>
</dbReference>
<sequence>MESIPKKQGVVDRMLSLRWLVIIAATLIIGATAFSLPTLTKDTSADAFIDPESPALIYKERVEKVFGLTDPIVVAVINKGGNGVFDTDNLALVESLTSKIEELKQVDPDRVVSLATENNIVGTPDGLIVEGFLDKKTEHFKGARGSTERASEIREAISEFPLYQGSLVGREGTATLIIAEILDEDDAQATYDAVVDIASQAVVPEGTEIHIAGEGAVAGYLSTYIDKDASRLNPLAGVIITIVLLLAFLSLRAAILPNVVVAATVLGSFGLMAASGTSFYVITNGLVVNLIGISVADSIHILSAYYSILRDDPDIDKKAAVKLAVSKMWRPVTLTSLTTIAGFLALSASSTMPPIQAFGLFGALGVALAWMYSLTLLPALLTIWPTKRIPLPFKSGLTRASFSERLMTSIGRTVLGAPKVVVGLSVVILTVAVFGAMQVVVDEDRIENFRPTEPVYMADKAINSTTDGIYNLDILVETQSAGGLYDPETLQRIEALQDYIETLPSVGGTTSIVDYVKQLHRSVNDGDAAFYTIPDNADLIAQLFFLYGASADPTDFEEEIDSDHRQALVRAQIKEGRYTNNKLLVPALEKYVKDVFNNETVKATVTGRVTVSYYWIQGIDQSTLFSILLSFVAVTLTAMLVFRSAISGLLAALPVGLAILLVYAVMGFTGIPLGVSTSMFAAIAIGLSIDFAIHALDRLREIGRTKGLDADALIDLYPETGRALFFNFVAVAGGFGVLMTSEVPPLVKFGGLVAVAVSVAFLASVTLLPALVTLFKPRALLAPKPKEKPNAFNHKPT</sequence>
<feature type="transmembrane region" description="Helical" evidence="7">
    <location>
        <begin position="649"/>
        <end position="671"/>
    </location>
</feature>
<feature type="transmembrane region" description="Helical" evidence="7">
    <location>
        <begin position="360"/>
        <end position="384"/>
    </location>
</feature>
<evidence type="ECO:0000313" key="10">
    <source>
        <dbReference type="Proteomes" id="UP000263517"/>
    </source>
</evidence>
<comment type="subcellular location">
    <subcellularLocation>
        <location evidence="1">Cell membrane</location>
        <topology evidence="1">Multi-pass membrane protein</topology>
    </subcellularLocation>
</comment>
<evidence type="ECO:0000256" key="5">
    <source>
        <dbReference type="ARBA" id="ARBA00022989"/>
    </source>
</evidence>
<dbReference type="PANTHER" id="PTHR33406:SF6">
    <property type="entry name" value="MEMBRANE PROTEIN YDGH-RELATED"/>
    <property type="match status" value="1"/>
</dbReference>
<keyword evidence="4 7" id="KW-0812">Transmembrane</keyword>
<evidence type="ECO:0000313" key="9">
    <source>
        <dbReference type="EMBL" id="HAW77880.1"/>
    </source>
</evidence>
<evidence type="ECO:0000256" key="4">
    <source>
        <dbReference type="ARBA" id="ARBA00022692"/>
    </source>
</evidence>
<dbReference type="EMBL" id="DNAN01000675">
    <property type="protein sequence ID" value="HAW77880.1"/>
    <property type="molecule type" value="Genomic_DNA"/>
</dbReference>
<dbReference type="InterPro" id="IPR004869">
    <property type="entry name" value="MMPL_dom"/>
</dbReference>
<dbReference type="InterPro" id="IPR001036">
    <property type="entry name" value="Acrflvin-R"/>
</dbReference>
<keyword evidence="6 7" id="KW-0472">Membrane</keyword>
<dbReference type="InterPro" id="IPR050545">
    <property type="entry name" value="Mycobact_MmpL"/>
</dbReference>
<comment type="caution">
    <text evidence="9">The sequence shown here is derived from an EMBL/GenBank/DDBJ whole genome shotgun (WGS) entry which is preliminary data.</text>
</comment>
<evidence type="ECO:0000256" key="6">
    <source>
        <dbReference type="ARBA" id="ARBA00023136"/>
    </source>
</evidence>
<feature type="transmembrane region" description="Helical" evidence="7">
    <location>
        <begin position="723"/>
        <end position="740"/>
    </location>
</feature>